<dbReference type="EMBL" id="CP047289">
    <property type="protein sequence ID" value="QUS35519.1"/>
    <property type="molecule type" value="Genomic_DNA"/>
</dbReference>
<name>A0A8J8SKK8_9RHOB</name>
<dbReference type="RefSeq" id="WP_211784768.1">
    <property type="nucleotide sequence ID" value="NZ_CP047289.1"/>
</dbReference>
<evidence type="ECO:0000256" key="1">
    <source>
        <dbReference type="SAM" id="Phobius"/>
    </source>
</evidence>
<feature type="transmembrane region" description="Helical" evidence="1">
    <location>
        <begin position="38"/>
        <end position="58"/>
    </location>
</feature>
<accession>A0A8J8SKK8</accession>
<dbReference type="AlphaFoldDB" id="A0A8J8SKK8"/>
<evidence type="ECO:0000313" key="2">
    <source>
        <dbReference type="EMBL" id="QUS35519.1"/>
    </source>
</evidence>
<dbReference type="Pfam" id="PF17272">
    <property type="entry name" value="DUF5337"/>
    <property type="match status" value="1"/>
</dbReference>
<gene>
    <name evidence="2" type="ORF">GR316_04070</name>
</gene>
<dbReference type="InterPro" id="IPR020308">
    <property type="entry name" value="Uncharacterised_Ynq1"/>
</dbReference>
<keyword evidence="1" id="KW-0472">Membrane</keyword>
<proteinExistence type="predicted"/>
<protein>
    <submittedName>
        <fullName evidence="2">Uncharacterized protein</fullName>
    </submittedName>
</protein>
<keyword evidence="1" id="KW-1133">Transmembrane helix</keyword>
<keyword evidence="3" id="KW-1185">Reference proteome</keyword>
<evidence type="ECO:0000313" key="3">
    <source>
        <dbReference type="Proteomes" id="UP000679284"/>
    </source>
</evidence>
<reference evidence="2" key="1">
    <citation type="submission" date="2020-01" db="EMBL/GenBank/DDBJ databases">
        <authorList>
            <person name="Yang Y."/>
            <person name="Kwon Y.M."/>
        </authorList>
    </citation>
    <scope>NUCLEOTIDE SEQUENCE</scope>
    <source>
        <strain evidence="2">PG104</strain>
    </source>
</reference>
<organism evidence="2 3">
    <name type="scientific">Falsirhodobacter algicola</name>
    <dbReference type="NCBI Taxonomy" id="2692330"/>
    <lineage>
        <taxon>Bacteria</taxon>
        <taxon>Pseudomonadati</taxon>
        <taxon>Pseudomonadota</taxon>
        <taxon>Alphaproteobacteria</taxon>
        <taxon>Rhodobacterales</taxon>
        <taxon>Paracoccaceae</taxon>
        <taxon>Falsirhodobacter</taxon>
    </lineage>
</organism>
<dbReference type="KEGG" id="fap:GR316_04070"/>
<sequence length="63" mass="7112">MPDEPRRSVMWLAAVALSWCLVQWLGRHFDWSPGLMLVFDILALCGFVGGIVLTARVLRGRQV</sequence>
<keyword evidence="1" id="KW-0812">Transmembrane</keyword>
<dbReference type="Proteomes" id="UP000679284">
    <property type="component" value="Chromosome"/>
</dbReference>
<feature type="transmembrane region" description="Helical" evidence="1">
    <location>
        <begin position="9"/>
        <end position="26"/>
    </location>
</feature>